<sequence>MGIDSSTINRSSSSSLSSFRVEDLQQFDQTQNRVFHTISLFFCLITLVLVESNPSNEIETKDIPIGSFKAYLSQRVSSSGCPKSLNCTEDFFDEGKDCYEANRQRCNCIAHCCFAFDCRDWGHLVQCRRKCGVIPNRFGLKRTDRNECDKFVCQRDYYDSGWDSRNSNDQQRNCIGHCCFAFDCRRSLGYCRHACGVESWVTARPLG</sequence>
<reference evidence="1 2" key="1">
    <citation type="journal article" date="2015" name="Parasit. Vectors">
        <title>Draft genome of the scabies mite.</title>
        <authorList>
            <person name="Rider S.D.Jr."/>
            <person name="Morgan M.S."/>
            <person name="Arlian L.G."/>
        </authorList>
    </citation>
    <scope>NUCLEOTIDE SEQUENCE [LARGE SCALE GENOMIC DNA]</scope>
    <source>
        <strain evidence="1">Arlian Lab</strain>
    </source>
</reference>
<comment type="caution">
    <text evidence="1">The sequence shown here is derived from an EMBL/GenBank/DDBJ whole genome shotgun (WGS) entry which is preliminary data.</text>
</comment>
<protein>
    <submittedName>
        <fullName evidence="1">Uncharacterized protein</fullName>
    </submittedName>
</protein>
<accession>A0A132AJT3</accession>
<organism evidence="1 2">
    <name type="scientific">Sarcoptes scabiei</name>
    <name type="common">Itch mite</name>
    <name type="synonym">Acarus scabiei</name>
    <dbReference type="NCBI Taxonomy" id="52283"/>
    <lineage>
        <taxon>Eukaryota</taxon>
        <taxon>Metazoa</taxon>
        <taxon>Ecdysozoa</taxon>
        <taxon>Arthropoda</taxon>
        <taxon>Chelicerata</taxon>
        <taxon>Arachnida</taxon>
        <taxon>Acari</taxon>
        <taxon>Acariformes</taxon>
        <taxon>Sarcoptiformes</taxon>
        <taxon>Astigmata</taxon>
        <taxon>Psoroptidia</taxon>
        <taxon>Sarcoptoidea</taxon>
        <taxon>Sarcoptidae</taxon>
        <taxon>Sarcoptinae</taxon>
        <taxon>Sarcoptes</taxon>
    </lineage>
</organism>
<evidence type="ECO:0000313" key="1">
    <source>
        <dbReference type="EMBL" id="KPM10835.1"/>
    </source>
</evidence>
<name>A0A132AJT3_SARSC</name>
<evidence type="ECO:0000313" key="2">
    <source>
        <dbReference type="Proteomes" id="UP000616769"/>
    </source>
</evidence>
<dbReference type="VEuPathDB" id="VectorBase:SSCA008013"/>
<dbReference type="EMBL" id="JXLN01015837">
    <property type="protein sequence ID" value="KPM10835.1"/>
    <property type="molecule type" value="Genomic_DNA"/>
</dbReference>
<dbReference type="AlphaFoldDB" id="A0A132AJT3"/>
<dbReference type="Proteomes" id="UP000616769">
    <property type="component" value="Unassembled WGS sequence"/>
</dbReference>
<gene>
    <name evidence="1" type="ORF">QR98_0093980</name>
</gene>
<dbReference type="OrthoDB" id="6479451at2759"/>
<proteinExistence type="predicted"/>